<evidence type="ECO:0000313" key="12">
    <source>
        <dbReference type="Proteomes" id="UP000051166"/>
    </source>
</evidence>
<keyword evidence="6 10" id="KW-0067">ATP-binding</keyword>
<feature type="binding site" evidence="10">
    <location>
        <begin position="7"/>
        <end position="17"/>
    </location>
    <ligand>
        <name>ATP</name>
        <dbReference type="ChEBI" id="CHEBI:30616"/>
    </ligand>
</feature>
<dbReference type="AlphaFoldDB" id="A0A0R1V1G4"/>
<comment type="subunit">
    <text evidence="10">Homodimer.</text>
</comment>
<dbReference type="PANTHER" id="PTHR42914">
    <property type="entry name" value="7-CYANO-7-DEAZAGUANINE SYNTHASE"/>
    <property type="match status" value="1"/>
</dbReference>
<evidence type="ECO:0000256" key="10">
    <source>
        <dbReference type="HAMAP-Rule" id="MF_01633"/>
    </source>
</evidence>
<evidence type="ECO:0000256" key="1">
    <source>
        <dbReference type="ARBA" id="ARBA00005061"/>
    </source>
</evidence>
<dbReference type="PANTHER" id="PTHR42914:SF1">
    <property type="entry name" value="7-CYANO-7-DEAZAGUANINE SYNTHASE"/>
    <property type="match status" value="1"/>
</dbReference>
<comment type="function">
    <text evidence="10">Catalyzes the ATP-dependent conversion of 7-carboxy-7-deazaguanine (CDG) to 7-cyano-7-deazaguanine (preQ(0)).</text>
</comment>
<evidence type="ECO:0000256" key="8">
    <source>
        <dbReference type="ARBA" id="ARBA00039149"/>
    </source>
</evidence>
<dbReference type="EC" id="6.3.4.20" evidence="8 10"/>
<name>A0A0R1V1G4_9LACO</name>
<dbReference type="GO" id="GO:0016879">
    <property type="term" value="F:ligase activity, forming carbon-nitrogen bonds"/>
    <property type="evidence" value="ECO:0007669"/>
    <property type="project" value="UniProtKB-UniRule"/>
</dbReference>
<evidence type="ECO:0000256" key="6">
    <source>
        <dbReference type="ARBA" id="ARBA00022840"/>
    </source>
</evidence>
<dbReference type="RefSeq" id="WP_054755716.1">
    <property type="nucleotide sequence ID" value="NZ_AZFQ01000054.1"/>
</dbReference>
<dbReference type="Pfam" id="PF06508">
    <property type="entry name" value="QueC"/>
    <property type="match status" value="1"/>
</dbReference>
<dbReference type="GeneID" id="98309170"/>
<keyword evidence="4 10" id="KW-0547">Nucleotide-binding</keyword>
<proteinExistence type="inferred from homology"/>
<accession>A0A0R1V1G4</accession>
<feature type="binding site" evidence="10">
    <location>
        <position position="205"/>
    </location>
    <ligand>
        <name>Zn(2+)</name>
        <dbReference type="ChEBI" id="CHEBI:29105"/>
    </ligand>
</feature>
<reference evidence="11 12" key="1">
    <citation type="journal article" date="2015" name="Genome Announc.">
        <title>Expanding the biotechnology potential of lactobacilli through comparative genomics of 213 strains and associated genera.</title>
        <authorList>
            <person name="Sun Z."/>
            <person name="Harris H.M."/>
            <person name="McCann A."/>
            <person name="Guo C."/>
            <person name="Argimon S."/>
            <person name="Zhang W."/>
            <person name="Yang X."/>
            <person name="Jeffery I.B."/>
            <person name="Cooney J.C."/>
            <person name="Kagawa T.F."/>
            <person name="Liu W."/>
            <person name="Song Y."/>
            <person name="Salvetti E."/>
            <person name="Wrobel A."/>
            <person name="Rasinkangas P."/>
            <person name="Parkhill J."/>
            <person name="Rea M.C."/>
            <person name="O'Sullivan O."/>
            <person name="Ritari J."/>
            <person name="Douillard F.P."/>
            <person name="Paul Ross R."/>
            <person name="Yang R."/>
            <person name="Briner A.E."/>
            <person name="Felis G.E."/>
            <person name="de Vos W.M."/>
            <person name="Barrangou R."/>
            <person name="Klaenhammer T.R."/>
            <person name="Caufield P.W."/>
            <person name="Cui Y."/>
            <person name="Zhang H."/>
            <person name="O'Toole P.W."/>
        </authorList>
    </citation>
    <scope>NUCLEOTIDE SEQUENCE [LARGE SCALE GENOMIC DNA]</scope>
    <source>
        <strain evidence="11 12">DSM 16230</strain>
    </source>
</reference>
<evidence type="ECO:0000256" key="7">
    <source>
        <dbReference type="ARBA" id="ARBA00037993"/>
    </source>
</evidence>
<dbReference type="Gene3D" id="3.40.50.620">
    <property type="entry name" value="HUPs"/>
    <property type="match status" value="1"/>
</dbReference>
<dbReference type="NCBIfam" id="TIGR00364">
    <property type="entry name" value="7-cyano-7-deazaguanine synthase QueC"/>
    <property type="match status" value="1"/>
</dbReference>
<gene>
    <name evidence="10" type="primary">queC</name>
    <name evidence="11" type="ORF">FD50_GL001945</name>
</gene>
<evidence type="ECO:0000256" key="4">
    <source>
        <dbReference type="ARBA" id="ARBA00022741"/>
    </source>
</evidence>
<evidence type="ECO:0000313" key="11">
    <source>
        <dbReference type="EMBL" id="KRL97000.1"/>
    </source>
</evidence>
<dbReference type="CDD" id="cd01995">
    <property type="entry name" value="QueC-like"/>
    <property type="match status" value="1"/>
</dbReference>
<dbReference type="GO" id="GO:0008270">
    <property type="term" value="F:zinc ion binding"/>
    <property type="evidence" value="ECO:0007669"/>
    <property type="project" value="UniProtKB-UniRule"/>
</dbReference>
<keyword evidence="10" id="KW-0671">Queuosine biosynthesis</keyword>
<feature type="binding site" evidence="10">
    <location>
        <position position="202"/>
    </location>
    <ligand>
        <name>Zn(2+)</name>
        <dbReference type="ChEBI" id="CHEBI:29105"/>
    </ligand>
</feature>
<protein>
    <recommendedName>
        <fullName evidence="8 10">7-cyano-7-deazaguanine synthase</fullName>
        <ecNumber evidence="8 10">6.3.4.20</ecNumber>
    </recommendedName>
    <alternativeName>
        <fullName evidence="10">7-cyano-7-carbaguanine synthase</fullName>
    </alternativeName>
    <alternativeName>
        <fullName evidence="10">PreQ(0) synthase</fullName>
    </alternativeName>
    <alternativeName>
        <fullName evidence="10">Queuosine biosynthesis protein QueC</fullName>
    </alternativeName>
</protein>
<dbReference type="UniPathway" id="UPA00391"/>
<dbReference type="InterPro" id="IPR014729">
    <property type="entry name" value="Rossmann-like_a/b/a_fold"/>
</dbReference>
<keyword evidence="3 10" id="KW-0479">Metal-binding</keyword>
<comment type="cofactor">
    <cofactor evidence="10">
        <name>Zn(2+)</name>
        <dbReference type="ChEBI" id="CHEBI:29105"/>
    </cofactor>
    <text evidence="10">Binds 1 zinc ion per subunit.</text>
</comment>
<feature type="binding site" evidence="10">
    <location>
        <position position="208"/>
    </location>
    <ligand>
        <name>Zn(2+)</name>
        <dbReference type="ChEBI" id="CHEBI:29105"/>
    </ligand>
</feature>
<dbReference type="InterPro" id="IPR018317">
    <property type="entry name" value="QueC"/>
</dbReference>
<feature type="binding site" evidence="10">
    <location>
        <position position="194"/>
    </location>
    <ligand>
        <name>Zn(2+)</name>
        <dbReference type="ChEBI" id="CHEBI:29105"/>
    </ligand>
</feature>
<dbReference type="PIRSF" id="PIRSF006293">
    <property type="entry name" value="ExsB"/>
    <property type="match status" value="1"/>
</dbReference>
<dbReference type="EMBL" id="AZFQ01000054">
    <property type="protein sequence ID" value="KRL97000.1"/>
    <property type="molecule type" value="Genomic_DNA"/>
</dbReference>
<comment type="pathway">
    <text evidence="1 10">Purine metabolism; 7-cyano-7-deazaguanine biosynthesis.</text>
</comment>
<comment type="similarity">
    <text evidence="7 10">Belongs to the QueC family.</text>
</comment>
<evidence type="ECO:0000256" key="3">
    <source>
        <dbReference type="ARBA" id="ARBA00022723"/>
    </source>
</evidence>
<dbReference type="STRING" id="1423801.FD50_GL001945"/>
<sequence length="233" mass="24521">MDEIILLSGGLDSAVCLAQAVATHGKNNVLALSFAYGQKHQLELENARKVAAYYQVEYVVAHIDHQLFNGSTSTLLTGNGAIAQQSYAAIIAEQGSGTVDTYVPFRNGLMLSQATALAYSQQAAQVCYGAHADDAAGQAYPDCTPEFYHAMNAAISAGTAGKVSLAAPLIKLNKAGVVKLGIALHVPFALTRSCYAGQQAACGKCATCRDRIAAFKANKLKDPIAYQTSITWS</sequence>
<keyword evidence="5 10" id="KW-0862">Zinc</keyword>
<organism evidence="11 12">
    <name type="scientific">Liquorilactobacillus satsumensis DSM 16230 = JCM 12392</name>
    <dbReference type="NCBI Taxonomy" id="1423801"/>
    <lineage>
        <taxon>Bacteria</taxon>
        <taxon>Bacillati</taxon>
        <taxon>Bacillota</taxon>
        <taxon>Bacilli</taxon>
        <taxon>Lactobacillales</taxon>
        <taxon>Lactobacillaceae</taxon>
        <taxon>Liquorilactobacillus</taxon>
    </lineage>
</organism>
<keyword evidence="2 10" id="KW-0436">Ligase</keyword>
<dbReference type="OrthoDB" id="9789567at2"/>
<dbReference type="SUPFAM" id="SSF52402">
    <property type="entry name" value="Adenine nucleotide alpha hydrolases-like"/>
    <property type="match status" value="1"/>
</dbReference>
<dbReference type="Proteomes" id="UP000051166">
    <property type="component" value="Unassembled WGS sequence"/>
</dbReference>
<comment type="caution">
    <text evidence="11">The sequence shown here is derived from an EMBL/GenBank/DDBJ whole genome shotgun (WGS) entry which is preliminary data.</text>
</comment>
<dbReference type="HAMAP" id="MF_01633">
    <property type="entry name" value="QueC"/>
    <property type="match status" value="1"/>
</dbReference>
<comment type="catalytic activity">
    <reaction evidence="9 10">
        <text>7-carboxy-7-carbaguanine + NH4(+) + 2 ATP = 7-cyano-7-carbaguanine + 2 AMP + 2 diphosphate + 2 H(+)</text>
        <dbReference type="Rhea" id="RHEA:27982"/>
        <dbReference type="ChEBI" id="CHEBI:15378"/>
        <dbReference type="ChEBI" id="CHEBI:28938"/>
        <dbReference type="ChEBI" id="CHEBI:30616"/>
        <dbReference type="ChEBI" id="CHEBI:33019"/>
        <dbReference type="ChEBI" id="CHEBI:45075"/>
        <dbReference type="ChEBI" id="CHEBI:61036"/>
        <dbReference type="ChEBI" id="CHEBI:456215"/>
        <dbReference type="EC" id="6.3.4.20"/>
    </reaction>
</comment>
<evidence type="ECO:0000256" key="5">
    <source>
        <dbReference type="ARBA" id="ARBA00022833"/>
    </source>
</evidence>
<evidence type="ECO:0000256" key="9">
    <source>
        <dbReference type="ARBA" id="ARBA00047890"/>
    </source>
</evidence>
<keyword evidence="12" id="KW-1185">Reference proteome</keyword>
<dbReference type="GO" id="GO:0008616">
    <property type="term" value="P:tRNA queuosine(34) biosynthetic process"/>
    <property type="evidence" value="ECO:0007669"/>
    <property type="project" value="UniProtKB-UniRule"/>
</dbReference>
<dbReference type="GO" id="GO:0005524">
    <property type="term" value="F:ATP binding"/>
    <property type="evidence" value="ECO:0007669"/>
    <property type="project" value="UniProtKB-UniRule"/>
</dbReference>
<evidence type="ECO:0000256" key="2">
    <source>
        <dbReference type="ARBA" id="ARBA00022598"/>
    </source>
</evidence>
<dbReference type="PATRIC" id="fig|1423801.4.peg.1987"/>